<organism evidence="1 2">
    <name type="scientific">Sphaerodactylus townsendi</name>
    <dbReference type="NCBI Taxonomy" id="933632"/>
    <lineage>
        <taxon>Eukaryota</taxon>
        <taxon>Metazoa</taxon>
        <taxon>Chordata</taxon>
        <taxon>Craniata</taxon>
        <taxon>Vertebrata</taxon>
        <taxon>Euteleostomi</taxon>
        <taxon>Lepidosauria</taxon>
        <taxon>Squamata</taxon>
        <taxon>Bifurcata</taxon>
        <taxon>Gekkota</taxon>
        <taxon>Sphaerodactylidae</taxon>
        <taxon>Sphaerodactylus</taxon>
    </lineage>
</organism>
<evidence type="ECO:0000313" key="2">
    <source>
        <dbReference type="Proteomes" id="UP000827872"/>
    </source>
</evidence>
<keyword evidence="2" id="KW-1185">Reference proteome</keyword>
<sequence>MTSSETSESPSTYFRLTHPIFMAAVAFGLVYHGWTVFSPETFPYDYLGPIGTFTNYLVTNHKIYVDIGYAIVWLIHIAEALYSIKLCRDKGITDPLTQFQWVVQTFCFGLTSFFHLLIYDPPKETSTGEGHDRNKKRN</sequence>
<dbReference type="Proteomes" id="UP000827872">
    <property type="component" value="Linkage Group LG08"/>
</dbReference>
<name>A0ACB8F7I7_9SAUR</name>
<comment type="caution">
    <text evidence="1">The sequence shown here is derived from an EMBL/GenBank/DDBJ whole genome shotgun (WGS) entry which is preliminary data.</text>
</comment>
<reference evidence="1" key="1">
    <citation type="submission" date="2021-08" db="EMBL/GenBank/DDBJ databases">
        <title>The first chromosome-level gecko genome reveals the dynamic sex chromosomes of Neotropical dwarf geckos (Sphaerodactylidae: Sphaerodactylus).</title>
        <authorList>
            <person name="Pinto B.J."/>
            <person name="Keating S.E."/>
            <person name="Gamble T."/>
        </authorList>
    </citation>
    <scope>NUCLEOTIDE SEQUENCE</scope>
    <source>
        <strain evidence="1">TG3544</strain>
    </source>
</reference>
<gene>
    <name evidence="1" type="ORF">K3G42_002008</name>
</gene>
<proteinExistence type="predicted"/>
<dbReference type="EMBL" id="CM037621">
    <property type="protein sequence ID" value="KAH8001201.1"/>
    <property type="molecule type" value="Genomic_DNA"/>
</dbReference>
<protein>
    <submittedName>
        <fullName evidence="1">Uncharacterized protein</fullName>
    </submittedName>
</protein>
<accession>A0ACB8F7I7</accession>
<evidence type="ECO:0000313" key="1">
    <source>
        <dbReference type="EMBL" id="KAH8001201.1"/>
    </source>
</evidence>